<accession>A0AAW8F4D6</accession>
<reference evidence="1" key="1">
    <citation type="submission" date="2023-07" db="EMBL/GenBank/DDBJ databases">
        <title>Comparative genomics of wheat-associated soil bacteria to identify genetic determinants of phenazine resistance.</title>
        <authorList>
            <person name="Mouncey N."/>
        </authorList>
    </citation>
    <scope>NUCLEOTIDE SEQUENCE</scope>
    <source>
        <strain evidence="1">V4I22</strain>
    </source>
</reference>
<dbReference type="Proteomes" id="UP001234216">
    <property type="component" value="Unassembled WGS sequence"/>
</dbReference>
<comment type="caution">
    <text evidence="1">The sequence shown here is derived from an EMBL/GenBank/DDBJ whole genome shotgun (WGS) entry which is preliminary data.</text>
</comment>
<gene>
    <name evidence="1" type="ORF">QFZ22_000633</name>
</gene>
<sequence length="42" mass="4540">MRRGLARLRHHLCRAGGQCSVCSGWFDNWPGGVCAACQANGH</sequence>
<dbReference type="EMBL" id="JAUSZV010000004">
    <property type="protein sequence ID" value="MDQ0904648.1"/>
    <property type="molecule type" value="Genomic_DNA"/>
</dbReference>
<dbReference type="AlphaFoldDB" id="A0AAW8F4D6"/>
<name>A0AAW8F4D6_9ACTN</name>
<protein>
    <submittedName>
        <fullName evidence="1">Uncharacterized protein</fullName>
    </submittedName>
</protein>
<organism evidence="1 2">
    <name type="scientific">Streptomyces canus</name>
    <dbReference type="NCBI Taxonomy" id="58343"/>
    <lineage>
        <taxon>Bacteria</taxon>
        <taxon>Bacillati</taxon>
        <taxon>Actinomycetota</taxon>
        <taxon>Actinomycetes</taxon>
        <taxon>Kitasatosporales</taxon>
        <taxon>Streptomycetaceae</taxon>
        <taxon>Streptomyces</taxon>
        <taxon>Streptomyces aurantiacus group</taxon>
    </lineage>
</organism>
<evidence type="ECO:0000313" key="2">
    <source>
        <dbReference type="Proteomes" id="UP001234216"/>
    </source>
</evidence>
<evidence type="ECO:0000313" key="1">
    <source>
        <dbReference type="EMBL" id="MDQ0904648.1"/>
    </source>
</evidence>
<proteinExistence type="predicted"/>